<dbReference type="GO" id="GO:0005524">
    <property type="term" value="F:ATP binding"/>
    <property type="evidence" value="ECO:0007669"/>
    <property type="project" value="UniProtKB-KW"/>
</dbReference>
<evidence type="ECO:0000256" key="1">
    <source>
        <dbReference type="ARBA" id="ARBA00022679"/>
    </source>
</evidence>
<keyword evidence="3" id="KW-0418">Kinase</keyword>
<dbReference type="InterPro" id="IPR011009">
    <property type="entry name" value="Kinase-like_dom_sf"/>
</dbReference>
<dbReference type="PANTHER" id="PTHR44329:SF288">
    <property type="entry name" value="MITOGEN-ACTIVATED PROTEIN KINASE KINASE KINASE 20"/>
    <property type="match status" value="1"/>
</dbReference>
<proteinExistence type="predicted"/>
<dbReference type="InterPro" id="IPR000719">
    <property type="entry name" value="Prot_kinase_dom"/>
</dbReference>
<gene>
    <name evidence="6" type="ORF">FisN_19Lh015</name>
</gene>
<dbReference type="Gene3D" id="3.30.200.20">
    <property type="entry name" value="Phosphorylase Kinase, domain 1"/>
    <property type="match status" value="1"/>
</dbReference>
<evidence type="ECO:0000313" key="7">
    <source>
        <dbReference type="Proteomes" id="UP000198406"/>
    </source>
</evidence>
<dbReference type="SUPFAM" id="SSF56112">
    <property type="entry name" value="Protein kinase-like (PK-like)"/>
    <property type="match status" value="1"/>
</dbReference>
<comment type="caution">
    <text evidence="6">The sequence shown here is derived from an EMBL/GenBank/DDBJ whole genome shotgun (WGS) entry which is preliminary data.</text>
</comment>
<evidence type="ECO:0000259" key="5">
    <source>
        <dbReference type="PROSITE" id="PS50011"/>
    </source>
</evidence>
<dbReference type="Pfam" id="PF00069">
    <property type="entry name" value="Pkinase"/>
    <property type="match status" value="1"/>
</dbReference>
<feature type="domain" description="Protein kinase" evidence="5">
    <location>
        <begin position="34"/>
        <end position="365"/>
    </location>
</feature>
<dbReference type="PANTHER" id="PTHR44329">
    <property type="entry name" value="SERINE/THREONINE-PROTEIN KINASE TNNI3K-RELATED"/>
    <property type="match status" value="1"/>
</dbReference>
<dbReference type="Gene3D" id="1.10.510.10">
    <property type="entry name" value="Transferase(Phosphotransferase) domain 1"/>
    <property type="match status" value="1"/>
</dbReference>
<keyword evidence="4" id="KW-0067">ATP-binding</keyword>
<keyword evidence="2" id="KW-0547">Nucleotide-binding</keyword>
<dbReference type="EMBL" id="BDSP01000106">
    <property type="protein sequence ID" value="GAX16437.1"/>
    <property type="molecule type" value="Genomic_DNA"/>
</dbReference>
<dbReference type="Proteomes" id="UP000198406">
    <property type="component" value="Unassembled WGS sequence"/>
</dbReference>
<reference evidence="6 7" key="1">
    <citation type="journal article" date="2015" name="Plant Cell">
        <title>Oil accumulation by the oleaginous diatom Fistulifera solaris as revealed by the genome and transcriptome.</title>
        <authorList>
            <person name="Tanaka T."/>
            <person name="Maeda Y."/>
            <person name="Veluchamy A."/>
            <person name="Tanaka M."/>
            <person name="Abida H."/>
            <person name="Marechal E."/>
            <person name="Bowler C."/>
            <person name="Muto M."/>
            <person name="Sunaga Y."/>
            <person name="Tanaka M."/>
            <person name="Yoshino T."/>
            <person name="Taniguchi T."/>
            <person name="Fukuda Y."/>
            <person name="Nemoto M."/>
            <person name="Matsumoto M."/>
            <person name="Wong P.S."/>
            <person name="Aburatani S."/>
            <person name="Fujibuchi W."/>
        </authorList>
    </citation>
    <scope>NUCLEOTIDE SEQUENCE [LARGE SCALE GENOMIC DNA]</scope>
    <source>
        <strain evidence="6 7">JPCC DA0580</strain>
    </source>
</reference>
<keyword evidence="1" id="KW-0808">Transferase</keyword>
<sequence>MRRLLQWESGSTLVKLQRTESPKQIIPHLKTNDIVVGEQLAQGCFGAVYVVTFIRGVENADAQQLVVKRARCFLQSQANEKIVMDELDDEERLKQQKKQKISFFDLACEAQFLQHLPSHPHIIHLRAILGSPGTFEYGLVFDKLALTLAELVDDKWRTEYANCIGGRRLRWWNNTARMRAFYYQRVRVVAQLASALNHLHQYSIVYRDIKPPNIGFAINKDGSKSSDYRHLQLFDFGCAKELKVKHLIEQPDGYRATPMTGTVGYMAPEVMLNQPYGLSADVFSFAMMMWYIFSLEKPINHNQICSSTAVDDMLYRHKRPCALPILSDALQHLMQQCWVRDRLQRPKFPYVLSVLEAEVASQQLLIAIPGQ</sequence>
<dbReference type="GO" id="GO:0004674">
    <property type="term" value="F:protein serine/threonine kinase activity"/>
    <property type="evidence" value="ECO:0007669"/>
    <property type="project" value="TreeGrafter"/>
</dbReference>
<evidence type="ECO:0000313" key="6">
    <source>
        <dbReference type="EMBL" id="GAX16437.1"/>
    </source>
</evidence>
<dbReference type="AlphaFoldDB" id="A0A1Z5JQZ9"/>
<keyword evidence="7" id="KW-1185">Reference proteome</keyword>
<organism evidence="6 7">
    <name type="scientific">Fistulifera solaris</name>
    <name type="common">Oleaginous diatom</name>
    <dbReference type="NCBI Taxonomy" id="1519565"/>
    <lineage>
        <taxon>Eukaryota</taxon>
        <taxon>Sar</taxon>
        <taxon>Stramenopiles</taxon>
        <taxon>Ochrophyta</taxon>
        <taxon>Bacillariophyta</taxon>
        <taxon>Bacillariophyceae</taxon>
        <taxon>Bacillariophycidae</taxon>
        <taxon>Naviculales</taxon>
        <taxon>Naviculaceae</taxon>
        <taxon>Fistulifera</taxon>
    </lineage>
</organism>
<dbReference type="InParanoid" id="A0A1Z5JQZ9"/>
<evidence type="ECO:0000256" key="4">
    <source>
        <dbReference type="ARBA" id="ARBA00022840"/>
    </source>
</evidence>
<dbReference type="PROSITE" id="PS50011">
    <property type="entry name" value="PROTEIN_KINASE_DOM"/>
    <property type="match status" value="1"/>
</dbReference>
<evidence type="ECO:0000256" key="3">
    <source>
        <dbReference type="ARBA" id="ARBA00022777"/>
    </source>
</evidence>
<dbReference type="InterPro" id="IPR051681">
    <property type="entry name" value="Ser/Thr_Kinases-Pseudokinases"/>
</dbReference>
<name>A0A1Z5JQZ9_FISSO</name>
<protein>
    <recommendedName>
        <fullName evidence="5">Protein kinase domain-containing protein</fullName>
    </recommendedName>
</protein>
<dbReference type="OrthoDB" id="122279at2759"/>
<accession>A0A1Z5JQZ9</accession>
<evidence type="ECO:0000256" key="2">
    <source>
        <dbReference type="ARBA" id="ARBA00022741"/>
    </source>
</evidence>
<dbReference type="SMART" id="SM00220">
    <property type="entry name" value="S_TKc"/>
    <property type="match status" value="1"/>
</dbReference>